<gene>
    <name evidence="1" type="ORF">OWV82_020074</name>
</gene>
<keyword evidence="1" id="KW-0378">Hydrolase</keyword>
<proteinExistence type="predicted"/>
<reference evidence="1 2" key="1">
    <citation type="journal article" date="2023" name="Science">
        <title>Complex scaffold remodeling in plant triterpene biosynthesis.</title>
        <authorList>
            <person name="De La Pena R."/>
            <person name="Hodgson H."/>
            <person name="Liu J.C."/>
            <person name="Stephenson M.J."/>
            <person name="Martin A.C."/>
            <person name="Owen C."/>
            <person name="Harkess A."/>
            <person name="Leebens-Mack J."/>
            <person name="Jimenez L.E."/>
            <person name="Osbourn A."/>
            <person name="Sattely E.S."/>
        </authorList>
    </citation>
    <scope>NUCLEOTIDE SEQUENCE [LARGE SCALE GENOMIC DNA]</scope>
    <source>
        <strain evidence="2">cv. JPN11</strain>
        <tissue evidence="1">Leaf</tissue>
    </source>
</reference>
<evidence type="ECO:0000313" key="2">
    <source>
        <dbReference type="Proteomes" id="UP001164539"/>
    </source>
</evidence>
<accession>A0ACC1X537</accession>
<protein>
    <submittedName>
        <fullName evidence="1">Epoxide hydrolase 2</fullName>
    </submittedName>
</protein>
<comment type="caution">
    <text evidence="1">The sequence shown here is derived from an EMBL/GenBank/DDBJ whole genome shotgun (WGS) entry which is preliminary data.</text>
</comment>
<dbReference type="Proteomes" id="UP001164539">
    <property type="component" value="Chromosome 11"/>
</dbReference>
<name>A0ACC1X537_MELAZ</name>
<sequence length="87" mass="9855">MHVAEKGEGPVILFLHGFPELWYSCRHQITALSQLGYRAVWLPTNLPNRVKALVNLSVAFDSVAMNSTNKKPIEGFESLLWPRLLHV</sequence>
<organism evidence="1 2">
    <name type="scientific">Melia azedarach</name>
    <name type="common">Chinaberry tree</name>
    <dbReference type="NCBI Taxonomy" id="155640"/>
    <lineage>
        <taxon>Eukaryota</taxon>
        <taxon>Viridiplantae</taxon>
        <taxon>Streptophyta</taxon>
        <taxon>Embryophyta</taxon>
        <taxon>Tracheophyta</taxon>
        <taxon>Spermatophyta</taxon>
        <taxon>Magnoliopsida</taxon>
        <taxon>eudicotyledons</taxon>
        <taxon>Gunneridae</taxon>
        <taxon>Pentapetalae</taxon>
        <taxon>rosids</taxon>
        <taxon>malvids</taxon>
        <taxon>Sapindales</taxon>
        <taxon>Meliaceae</taxon>
        <taxon>Melia</taxon>
    </lineage>
</organism>
<keyword evidence="2" id="KW-1185">Reference proteome</keyword>
<evidence type="ECO:0000313" key="1">
    <source>
        <dbReference type="EMBL" id="KAJ4706427.1"/>
    </source>
</evidence>
<dbReference type="EMBL" id="CM051404">
    <property type="protein sequence ID" value="KAJ4706427.1"/>
    <property type="molecule type" value="Genomic_DNA"/>
</dbReference>